<dbReference type="PANTHER" id="PTHR10695:SF46">
    <property type="entry name" value="BIFUNCTIONAL COENZYME A SYNTHASE-RELATED"/>
    <property type="match status" value="1"/>
</dbReference>
<dbReference type="InterPro" id="IPR027417">
    <property type="entry name" value="P-loop_NTPase"/>
</dbReference>
<feature type="binding site" evidence="5">
    <location>
        <begin position="12"/>
        <end position="17"/>
    </location>
    <ligand>
        <name>ATP</name>
        <dbReference type="ChEBI" id="CHEBI:30616"/>
    </ligand>
</feature>
<accession>A0A3S0P007</accession>
<keyword evidence="5 7" id="KW-0418">Kinase</keyword>
<evidence type="ECO:0000256" key="5">
    <source>
        <dbReference type="HAMAP-Rule" id="MF_00376"/>
    </source>
</evidence>
<keyword evidence="3 5" id="KW-0067">ATP-binding</keyword>
<dbReference type="NCBIfam" id="TIGR00152">
    <property type="entry name" value="dephospho-CoA kinase"/>
    <property type="match status" value="1"/>
</dbReference>
<evidence type="ECO:0000256" key="3">
    <source>
        <dbReference type="ARBA" id="ARBA00022840"/>
    </source>
</evidence>
<organism evidence="7 8">
    <name type="scientific">Flavobacterium bomense</name>
    <dbReference type="NCBI Taxonomy" id="2497483"/>
    <lineage>
        <taxon>Bacteria</taxon>
        <taxon>Pseudomonadati</taxon>
        <taxon>Bacteroidota</taxon>
        <taxon>Flavobacteriia</taxon>
        <taxon>Flavobacteriales</taxon>
        <taxon>Flavobacteriaceae</taxon>
        <taxon>Flavobacterium</taxon>
    </lineage>
</organism>
<dbReference type="GO" id="GO:0005524">
    <property type="term" value="F:ATP binding"/>
    <property type="evidence" value="ECO:0007669"/>
    <property type="project" value="UniProtKB-UniRule"/>
</dbReference>
<evidence type="ECO:0000256" key="2">
    <source>
        <dbReference type="ARBA" id="ARBA00022741"/>
    </source>
</evidence>
<comment type="pathway">
    <text evidence="5">Cofactor biosynthesis; coenzyme A biosynthesis; CoA from (R)-pantothenate: step 5/5.</text>
</comment>
<evidence type="ECO:0000256" key="1">
    <source>
        <dbReference type="ARBA" id="ARBA00009018"/>
    </source>
</evidence>
<evidence type="ECO:0000256" key="6">
    <source>
        <dbReference type="NCBIfam" id="TIGR00152"/>
    </source>
</evidence>
<dbReference type="HAMAP" id="MF_00376">
    <property type="entry name" value="Dephospho_CoA_kinase"/>
    <property type="match status" value="1"/>
</dbReference>
<comment type="caution">
    <text evidence="7">The sequence shown here is derived from an EMBL/GenBank/DDBJ whole genome shotgun (WGS) entry which is preliminary data.</text>
</comment>
<dbReference type="EC" id="2.7.1.24" evidence="5 6"/>
<protein>
    <recommendedName>
        <fullName evidence="5 6">Dephospho-CoA kinase</fullName>
        <ecNumber evidence="5 6">2.7.1.24</ecNumber>
    </recommendedName>
    <alternativeName>
        <fullName evidence="5">Dephosphocoenzyme A kinase</fullName>
    </alternativeName>
</protein>
<evidence type="ECO:0000256" key="4">
    <source>
        <dbReference type="ARBA" id="ARBA00022993"/>
    </source>
</evidence>
<comment type="function">
    <text evidence="5">Catalyzes the phosphorylation of the 3'-hydroxyl group of dephosphocoenzyme A to form coenzyme A.</text>
</comment>
<gene>
    <name evidence="5" type="primary">coaE</name>
    <name evidence="7" type="ORF">EKL98_10975</name>
</gene>
<dbReference type="SUPFAM" id="SSF52540">
    <property type="entry name" value="P-loop containing nucleoside triphosphate hydrolases"/>
    <property type="match status" value="1"/>
</dbReference>
<dbReference type="EMBL" id="RYDJ01000012">
    <property type="protein sequence ID" value="RTZ03744.1"/>
    <property type="molecule type" value="Genomic_DNA"/>
</dbReference>
<comment type="subcellular location">
    <subcellularLocation>
        <location evidence="5">Cytoplasm</location>
    </subcellularLocation>
</comment>
<dbReference type="CDD" id="cd02022">
    <property type="entry name" value="DPCK"/>
    <property type="match status" value="1"/>
</dbReference>
<keyword evidence="2 5" id="KW-0547">Nucleotide-binding</keyword>
<keyword evidence="5 7" id="KW-0808">Transferase</keyword>
<reference evidence="7 8" key="1">
    <citation type="submission" date="2018-12" db="EMBL/GenBank/DDBJ databases">
        <title>Flavobacterium sp. nov., isolated from glacier ice.</title>
        <authorList>
            <person name="Liu Q."/>
            <person name="Xin Y.-H."/>
        </authorList>
    </citation>
    <scope>NUCLEOTIDE SEQUENCE [LARGE SCALE GENOMIC DNA]</scope>
    <source>
        <strain evidence="7 8">RB1N8</strain>
    </source>
</reference>
<name>A0A3S0P007_9FLAO</name>
<keyword evidence="8" id="KW-1185">Reference proteome</keyword>
<proteinExistence type="inferred from homology"/>
<dbReference type="GO" id="GO:0004140">
    <property type="term" value="F:dephospho-CoA kinase activity"/>
    <property type="evidence" value="ECO:0007669"/>
    <property type="project" value="UniProtKB-UniRule"/>
</dbReference>
<dbReference type="RefSeq" id="WP_126553635.1">
    <property type="nucleotide sequence ID" value="NZ_RYDJ01000012.1"/>
</dbReference>
<dbReference type="GO" id="GO:0015937">
    <property type="term" value="P:coenzyme A biosynthetic process"/>
    <property type="evidence" value="ECO:0007669"/>
    <property type="project" value="UniProtKB-UniRule"/>
</dbReference>
<keyword evidence="5" id="KW-0963">Cytoplasm</keyword>
<evidence type="ECO:0000313" key="8">
    <source>
        <dbReference type="Proteomes" id="UP000280825"/>
    </source>
</evidence>
<dbReference type="Pfam" id="PF01121">
    <property type="entry name" value="CoaE"/>
    <property type="match status" value="1"/>
</dbReference>
<dbReference type="Gene3D" id="3.40.50.300">
    <property type="entry name" value="P-loop containing nucleotide triphosphate hydrolases"/>
    <property type="match status" value="1"/>
</dbReference>
<dbReference type="PANTHER" id="PTHR10695">
    <property type="entry name" value="DEPHOSPHO-COA KINASE-RELATED"/>
    <property type="match status" value="1"/>
</dbReference>
<sequence length="194" mass="22130">MTKIIGLTGGIGSGKTTLAKYFESFGIPVYIADAEARKMMESAVILKAIKNEFGSSVFEINLLNREKLAKIVFEEPEKLEKLNAIIHPAVKKHFDQWILQQETAPFIIYEAAILFESGRDKECDFIITVTVPLELRIQRVIARDKSNRDLVLKRINSQWTDKQRIDKSDFVIHNVSLETAKQEANEILKILKIV</sequence>
<comment type="similarity">
    <text evidence="1 5">Belongs to the CoaE family.</text>
</comment>
<dbReference type="GO" id="GO:0005737">
    <property type="term" value="C:cytoplasm"/>
    <property type="evidence" value="ECO:0007669"/>
    <property type="project" value="UniProtKB-SubCell"/>
</dbReference>
<dbReference type="UniPathway" id="UPA00241">
    <property type="reaction ID" value="UER00356"/>
</dbReference>
<dbReference type="Proteomes" id="UP000280825">
    <property type="component" value="Unassembled WGS sequence"/>
</dbReference>
<comment type="catalytic activity">
    <reaction evidence="5">
        <text>3'-dephospho-CoA + ATP = ADP + CoA + H(+)</text>
        <dbReference type="Rhea" id="RHEA:18245"/>
        <dbReference type="ChEBI" id="CHEBI:15378"/>
        <dbReference type="ChEBI" id="CHEBI:30616"/>
        <dbReference type="ChEBI" id="CHEBI:57287"/>
        <dbReference type="ChEBI" id="CHEBI:57328"/>
        <dbReference type="ChEBI" id="CHEBI:456216"/>
        <dbReference type="EC" id="2.7.1.24"/>
    </reaction>
</comment>
<dbReference type="AlphaFoldDB" id="A0A3S0P007"/>
<dbReference type="PROSITE" id="PS51219">
    <property type="entry name" value="DPCK"/>
    <property type="match status" value="1"/>
</dbReference>
<dbReference type="InterPro" id="IPR001977">
    <property type="entry name" value="Depp_CoAkinase"/>
</dbReference>
<evidence type="ECO:0000313" key="7">
    <source>
        <dbReference type="EMBL" id="RTZ03744.1"/>
    </source>
</evidence>
<keyword evidence="4 5" id="KW-0173">Coenzyme A biosynthesis</keyword>